<accession>A0ABR0JY38</accession>
<feature type="region of interest" description="Disordered" evidence="1">
    <location>
        <begin position="112"/>
        <end position="135"/>
    </location>
</feature>
<dbReference type="EMBL" id="JAVRRG010000179">
    <property type="protein sequence ID" value="KAK5079664.1"/>
    <property type="molecule type" value="Genomic_DNA"/>
</dbReference>
<feature type="compositionally biased region" description="Basic and acidic residues" evidence="1">
    <location>
        <begin position="123"/>
        <end position="135"/>
    </location>
</feature>
<name>A0ABR0JY38_9EURO</name>
<reference evidence="2 3" key="1">
    <citation type="submission" date="2023-08" db="EMBL/GenBank/DDBJ databases">
        <title>Black Yeasts Isolated from many extreme environments.</title>
        <authorList>
            <person name="Coleine C."/>
            <person name="Stajich J.E."/>
            <person name="Selbmann L."/>
        </authorList>
    </citation>
    <scope>NUCLEOTIDE SEQUENCE [LARGE SCALE GENOMIC DNA]</scope>
    <source>
        <strain evidence="2 3">CCFEE 5885</strain>
    </source>
</reference>
<comment type="caution">
    <text evidence="2">The sequence shown here is derived from an EMBL/GenBank/DDBJ whole genome shotgun (WGS) entry which is preliminary data.</text>
</comment>
<sequence length="135" mass="15359">MDFRSDTGVDGGQYSDSSTDGILTVTKVDRVECVVCWEHVDFRNVVICNHGHAVCGSDVERIFQTWIDQPSTTRPRCCDDQLNIRDCMRVLSSDTLQAYYDRLRALADSAKNAEYTGSDEEDRSFVRDSIKKHEL</sequence>
<proteinExistence type="predicted"/>
<gene>
    <name evidence="2" type="ORF">LTR24_009050</name>
</gene>
<dbReference type="Proteomes" id="UP001345013">
    <property type="component" value="Unassembled WGS sequence"/>
</dbReference>
<evidence type="ECO:0000313" key="3">
    <source>
        <dbReference type="Proteomes" id="UP001345013"/>
    </source>
</evidence>
<evidence type="ECO:0000313" key="2">
    <source>
        <dbReference type="EMBL" id="KAK5079664.1"/>
    </source>
</evidence>
<evidence type="ECO:0000256" key="1">
    <source>
        <dbReference type="SAM" id="MobiDB-lite"/>
    </source>
</evidence>
<keyword evidence="3" id="KW-1185">Reference proteome</keyword>
<organism evidence="2 3">
    <name type="scientific">Lithohypha guttulata</name>
    <dbReference type="NCBI Taxonomy" id="1690604"/>
    <lineage>
        <taxon>Eukaryota</taxon>
        <taxon>Fungi</taxon>
        <taxon>Dikarya</taxon>
        <taxon>Ascomycota</taxon>
        <taxon>Pezizomycotina</taxon>
        <taxon>Eurotiomycetes</taxon>
        <taxon>Chaetothyriomycetidae</taxon>
        <taxon>Chaetothyriales</taxon>
        <taxon>Trichomeriaceae</taxon>
        <taxon>Lithohypha</taxon>
    </lineage>
</organism>
<protein>
    <submittedName>
        <fullName evidence="2">Uncharacterized protein</fullName>
    </submittedName>
</protein>